<name>A0A1S3K1H4_LINAN</name>
<reference evidence="2" key="1">
    <citation type="journal article" date="2015" name="Nat. Commun.">
        <title>The Lingula genome provides insights into brachiopod evolution and the origin of phosphate biomineralization.</title>
        <authorList>
            <person name="Luo Y.J."/>
            <person name="Takeuchi T."/>
            <person name="Koyanagi R."/>
            <person name="Yamada L."/>
            <person name="Kanda M."/>
            <person name="Khalturina M."/>
            <person name="Fujie M."/>
            <person name="Yamasaki S.I."/>
            <person name="Endo K."/>
            <person name="Satoh N."/>
        </authorList>
    </citation>
    <scope>NUCLEOTIDE SEQUENCE</scope>
</reference>
<accession>A0A1S3K1H4</accession>
<dbReference type="Proteomes" id="UP000085678">
    <property type="component" value="Unplaced"/>
</dbReference>
<dbReference type="RefSeq" id="XP_013416382.1">
    <property type="nucleotide sequence ID" value="XM_013560928.1"/>
</dbReference>
<gene>
    <name evidence="2" type="primary">LOC106177970</name>
</gene>
<organism evidence="1 2">
    <name type="scientific">Lingula anatina</name>
    <name type="common">Brachiopod</name>
    <name type="synonym">Lingula unguis</name>
    <dbReference type="NCBI Taxonomy" id="7574"/>
    <lineage>
        <taxon>Eukaryota</taxon>
        <taxon>Metazoa</taxon>
        <taxon>Spiralia</taxon>
        <taxon>Lophotrochozoa</taxon>
        <taxon>Brachiopoda</taxon>
        <taxon>Linguliformea</taxon>
        <taxon>Lingulata</taxon>
        <taxon>Lingulida</taxon>
        <taxon>Linguloidea</taxon>
        <taxon>Lingulidae</taxon>
        <taxon>Lingula</taxon>
    </lineage>
</organism>
<sequence>MALNSLAKLMEMIESHSTKLQFPSTGNFKYNYVRKRLFAIFQETHIRKLRGMLSWTKSDTVEVVVFGEHAAGLASQIESEGFKIVKALKPEKDIPRLFIFAPEIFPTKEDVELLQLVLNQTNNEACSLVAVALTTDVISRKGRLVTKEDIVKEILLEWPAGHVILTKALDAISSDILFWNNERDITEKVFLYMMEAVDNAMTDFLKVVQNLIAGLEYVLEEKCNLESKIQQYLHSNREKIDQCATTLVLKDHRGGLIHRRRSYFVQNKETLANFTMQITKKLTEMMGIDLIHLSGESQCGAEAKLNMEKVMASFMKHIPKPGPWLYPSLPQPVYVNGESFRKMVALDFHNDVTKQSDNITRTLLSFIYQSDPDDDDDRPKAEDFEKLRILHLEMNKLTSKIKIYRNPHAASLRQVPIIPDPVKAELHKKPFIRAFGIIFGKLHIFVQADLWRQEEEKRLIKSEIERIVSDDEFCQYFCIVEWSPNSKITPYGFGVGSMLSMRQDRNPPFGTLGCFAFVDGVVREVYALTCEHVARKCKFVENENGFLQVGQIAYSKPAQSVVSQVDIPPSDLVDIAFIRLSAEARRAYEGVFMVRGEPHDCRLFTDGLESLHGERVHKNGAATGYTEGIVVGTLHMNGMFQRFSNLLLVKSVGNKPFSLDGDSGSVVVMKSDCAPNSLLAVSMIYGGLDIRDGPMTKESKVSVTFGLCKAITDAEFQLQRRFRLQPSP</sequence>
<keyword evidence="1" id="KW-1185">Reference proteome</keyword>
<dbReference type="KEGG" id="lak:106177970"/>
<evidence type="ECO:0000313" key="2">
    <source>
        <dbReference type="RefSeq" id="XP_013416382.1"/>
    </source>
</evidence>
<dbReference type="AlphaFoldDB" id="A0A1S3K1H4"/>
<evidence type="ECO:0000313" key="1">
    <source>
        <dbReference type="Proteomes" id="UP000085678"/>
    </source>
</evidence>
<reference evidence="2" key="2">
    <citation type="submission" date="2025-08" db="UniProtKB">
        <authorList>
            <consortium name="RefSeq"/>
        </authorList>
    </citation>
    <scope>IDENTIFICATION</scope>
</reference>
<protein>
    <submittedName>
        <fullName evidence="2">Uncharacterized protein LOC106177970</fullName>
    </submittedName>
</protein>
<proteinExistence type="predicted"/>
<dbReference type="InParanoid" id="A0A1S3K1H4"/>
<dbReference type="GeneID" id="106177970"/>
<dbReference type="OrthoDB" id="6148885at2759"/>